<organism evidence="1 2">
    <name type="scientific">Arctium lappa</name>
    <name type="common">Greater burdock</name>
    <name type="synonym">Lappa major</name>
    <dbReference type="NCBI Taxonomy" id="4217"/>
    <lineage>
        <taxon>Eukaryota</taxon>
        <taxon>Viridiplantae</taxon>
        <taxon>Streptophyta</taxon>
        <taxon>Embryophyta</taxon>
        <taxon>Tracheophyta</taxon>
        <taxon>Spermatophyta</taxon>
        <taxon>Magnoliopsida</taxon>
        <taxon>eudicotyledons</taxon>
        <taxon>Gunneridae</taxon>
        <taxon>Pentapetalae</taxon>
        <taxon>asterids</taxon>
        <taxon>campanulids</taxon>
        <taxon>Asterales</taxon>
        <taxon>Asteraceae</taxon>
        <taxon>Carduoideae</taxon>
        <taxon>Cardueae</taxon>
        <taxon>Arctiinae</taxon>
        <taxon>Arctium</taxon>
    </lineage>
</organism>
<evidence type="ECO:0000313" key="2">
    <source>
        <dbReference type="Proteomes" id="UP001055879"/>
    </source>
</evidence>
<protein>
    <submittedName>
        <fullName evidence="1">Uncharacterized protein</fullName>
    </submittedName>
</protein>
<evidence type="ECO:0000313" key="1">
    <source>
        <dbReference type="EMBL" id="KAI3668941.1"/>
    </source>
</evidence>
<reference evidence="2" key="1">
    <citation type="journal article" date="2022" name="Mol. Ecol. Resour.">
        <title>The genomes of chicory, endive, great burdock and yacon provide insights into Asteraceae palaeo-polyploidization history and plant inulin production.</title>
        <authorList>
            <person name="Fan W."/>
            <person name="Wang S."/>
            <person name="Wang H."/>
            <person name="Wang A."/>
            <person name="Jiang F."/>
            <person name="Liu H."/>
            <person name="Zhao H."/>
            <person name="Xu D."/>
            <person name="Zhang Y."/>
        </authorList>
    </citation>
    <scope>NUCLEOTIDE SEQUENCE [LARGE SCALE GENOMIC DNA]</scope>
    <source>
        <strain evidence="2">cv. Niubang</strain>
    </source>
</reference>
<dbReference type="Proteomes" id="UP001055879">
    <property type="component" value="Linkage Group LG16"/>
</dbReference>
<gene>
    <name evidence="1" type="ORF">L6452_40158</name>
</gene>
<reference evidence="1 2" key="2">
    <citation type="journal article" date="2022" name="Mol. Ecol. Resour.">
        <title>The genomes of chicory, endive, great burdock and yacon provide insights into Asteraceae paleo-polyploidization history and plant inulin production.</title>
        <authorList>
            <person name="Fan W."/>
            <person name="Wang S."/>
            <person name="Wang H."/>
            <person name="Wang A."/>
            <person name="Jiang F."/>
            <person name="Liu H."/>
            <person name="Zhao H."/>
            <person name="Xu D."/>
            <person name="Zhang Y."/>
        </authorList>
    </citation>
    <scope>NUCLEOTIDE SEQUENCE [LARGE SCALE GENOMIC DNA]</scope>
    <source>
        <strain evidence="2">cv. Niubang</strain>
    </source>
</reference>
<sequence length="95" mass="10216">MVGLFDGSLNGIPNSGCRYLFGTPCSGEATSRVEKANEVEVLSLYMKSTVFVIVGPPLPLAALPVSFHHTCMRERAKALMQQPQECGCLTLPSSE</sequence>
<name>A0ACB8XKJ3_ARCLA</name>
<accession>A0ACB8XKJ3</accession>
<dbReference type="EMBL" id="CM042062">
    <property type="protein sequence ID" value="KAI3668941.1"/>
    <property type="molecule type" value="Genomic_DNA"/>
</dbReference>
<comment type="caution">
    <text evidence="1">The sequence shown here is derived from an EMBL/GenBank/DDBJ whole genome shotgun (WGS) entry which is preliminary data.</text>
</comment>
<proteinExistence type="predicted"/>
<keyword evidence="2" id="KW-1185">Reference proteome</keyword>